<name>A0AAW6U4A3_9BACT</name>
<evidence type="ECO:0000259" key="2">
    <source>
        <dbReference type="PROSITE" id="PS51841"/>
    </source>
</evidence>
<keyword evidence="4" id="KW-1185">Reference proteome</keyword>
<protein>
    <submittedName>
        <fullName evidence="3">Lamin tail domain-containing protein</fullName>
    </submittedName>
</protein>
<dbReference type="InterPro" id="IPR014867">
    <property type="entry name" value="Spore_coat_CotH_CotH2/3/7"/>
</dbReference>
<reference evidence="3" key="1">
    <citation type="submission" date="2023-05" db="EMBL/GenBank/DDBJ databases">
        <title>Anaerotaeda fermentans gen. nov., sp. nov., a novel anaerobic planctomycete of the new family within the order Sedimentisphaerales isolated from Taman Peninsula, Russia.</title>
        <authorList>
            <person name="Khomyakova M.A."/>
            <person name="Merkel A.Y."/>
            <person name="Slobodkin A.I."/>
        </authorList>
    </citation>
    <scope>NUCLEOTIDE SEQUENCE</scope>
    <source>
        <strain evidence="3">M17dextr</strain>
    </source>
</reference>
<dbReference type="PANTHER" id="PTHR40050:SF1">
    <property type="entry name" value="INNER SPORE COAT PROTEIN H"/>
    <property type="match status" value="1"/>
</dbReference>
<dbReference type="AlphaFoldDB" id="A0AAW6U4A3"/>
<dbReference type="RefSeq" id="WP_349245815.1">
    <property type="nucleotide sequence ID" value="NZ_JASCXX010000019.1"/>
</dbReference>
<dbReference type="Pfam" id="PF00932">
    <property type="entry name" value="LTD"/>
    <property type="match status" value="2"/>
</dbReference>
<dbReference type="PANTHER" id="PTHR40050">
    <property type="entry name" value="INNER SPORE COAT PROTEIN H"/>
    <property type="match status" value="1"/>
</dbReference>
<evidence type="ECO:0000313" key="3">
    <source>
        <dbReference type="EMBL" id="MDI6450406.1"/>
    </source>
</evidence>
<organism evidence="3 4">
    <name type="scientific">Anaerobaca lacustris</name>
    <dbReference type="NCBI Taxonomy" id="3044600"/>
    <lineage>
        <taxon>Bacteria</taxon>
        <taxon>Pseudomonadati</taxon>
        <taxon>Planctomycetota</taxon>
        <taxon>Phycisphaerae</taxon>
        <taxon>Sedimentisphaerales</taxon>
        <taxon>Anaerobacaceae</taxon>
        <taxon>Anaerobaca</taxon>
    </lineage>
</organism>
<evidence type="ECO:0000256" key="1">
    <source>
        <dbReference type="SAM" id="MobiDB-lite"/>
    </source>
</evidence>
<dbReference type="InterPro" id="IPR001322">
    <property type="entry name" value="Lamin_tail_dom"/>
</dbReference>
<dbReference type="EMBL" id="JASCXX010000019">
    <property type="protein sequence ID" value="MDI6450406.1"/>
    <property type="molecule type" value="Genomic_DNA"/>
</dbReference>
<dbReference type="Pfam" id="PF08757">
    <property type="entry name" value="CotH"/>
    <property type="match status" value="1"/>
</dbReference>
<gene>
    <name evidence="3" type="ORF">QJ522_15195</name>
</gene>
<evidence type="ECO:0000313" key="4">
    <source>
        <dbReference type="Proteomes" id="UP001431776"/>
    </source>
</evidence>
<sequence>MRVLSRIRLAFVAAVILFWSLASVGGVYDSPAGATLIISEFVASNSRSLRDQDGHYPDWIEIQNTSPQAVDLDGWYLTDRLDDPTRWRFPAVRIGPGEFLIVFASGKNERDPDGELHTNFALQAAGESVALIAPDGTVVHAYVDYPPQFGDISYGLSTQSLRDRTETMLVPEGAQASALIPTDGSLGSTWTAASFDDRRWATGTTGVGYDYPGFVGLNVGAMQGVNTSVYVRIPFYVEDATTADRLILRMKYEDGFIAYLNGHEVARANAPAGSPLPWNAAATANRPDSEAVIFEEFDISDRKDWLVAGDNLLAIHALNVDLVSSDLLVLPELTAIRLDRIDLSQVAEGYLLAPTPGAPNHVALRQIGPAIRDLTENPPPPTANEDMVITARVSETLEPVLGVQLTWVVGLDADRRLMSSDIVDMVDDGTGADAVAGDGIYTAVVPSQFYVAGDMVRWFVSAIDAAGQISRAPLFPYHDNSPKYHGTVVQDPAIQTSLPVLYWFSEQPARTRTRAGGRASVFFDGQFYDNVFVRERGGYTAGGSQKFVFNRGHRFRFSPDHERVREFNLNSNGSDSSYLRQPLAFETMRNAGSPACISFLMLSVLNGSVDRVGIFIEQVDEEFLERNGLDPAGALYKFVQRSSSAPVFNDISSGIEKKTRENEGFDDVAAIVAGLNASSEQRQKAFVFDHFNLPQMMCYLAARCLLQDTDDIRKNFYFYRNTDGTGEWSIFPWDKDWTFGVVGDGGVYTTHPFLGADSHPKAGGSQWSVYLSVIYHLPETQEMFLRRLRTVMDEQLQAPGTPANQLLFEKRIDEMLAQGQGYLSGSVTSLRSYFPPRRSQLYVDHSIHNTTNPPAGGVAGIPDSQPEDAFVTFGEYDYNPVSGHQDEEYIELVNPNAYAVDVSGWQITGGVEHEFAPGTVLIAGGRLYVSPNVRAFRQRLVPATGGQGLFVQGNYKGHLSSWGETLNLLDRYGRLVDTLTYEGDPSDQQRYLRVTEIMYHPAAGGAFDKDEYEFIELKNIGPAPQPLAGVKLTDGIYYAFADNSPMRLEPDGCIVIAKNREAFVSRYGDGISLAPDIYTGNLSNSGETIKLEDRTNSTILEFEYDDDWYKETDGGGYSLTIQDAANPDHSSWSTPTAWQPSDEPGGSPGR</sequence>
<comment type="caution">
    <text evidence="3">The sequence shown here is derived from an EMBL/GenBank/DDBJ whole genome shotgun (WGS) entry which is preliminary data.</text>
</comment>
<dbReference type="SUPFAM" id="SSF74853">
    <property type="entry name" value="Lamin A/C globular tail domain"/>
    <property type="match status" value="2"/>
</dbReference>
<accession>A0AAW6U4A3</accession>
<dbReference type="Gene3D" id="2.60.40.1260">
    <property type="entry name" value="Lamin Tail domain"/>
    <property type="match status" value="1"/>
</dbReference>
<dbReference type="Proteomes" id="UP001431776">
    <property type="component" value="Unassembled WGS sequence"/>
</dbReference>
<feature type="domain" description="LTD" evidence="2">
    <location>
        <begin position="24"/>
        <end position="147"/>
    </location>
</feature>
<dbReference type="Gene3D" id="2.60.120.260">
    <property type="entry name" value="Galactose-binding domain-like"/>
    <property type="match status" value="1"/>
</dbReference>
<feature type="region of interest" description="Disordered" evidence="1">
    <location>
        <begin position="1116"/>
        <end position="1150"/>
    </location>
</feature>
<dbReference type="NCBIfam" id="NF041940">
    <property type="entry name" value="choice_anch_X"/>
    <property type="match status" value="1"/>
</dbReference>
<dbReference type="PROSITE" id="PS51841">
    <property type="entry name" value="LTD"/>
    <property type="match status" value="1"/>
</dbReference>
<dbReference type="InterPro" id="IPR036415">
    <property type="entry name" value="Lamin_tail_dom_sf"/>
</dbReference>
<feature type="compositionally biased region" description="Polar residues" evidence="1">
    <location>
        <begin position="1119"/>
        <end position="1139"/>
    </location>
</feature>
<proteinExistence type="predicted"/>